<gene>
    <name evidence="1" type="ORF">I4F81_012879</name>
</gene>
<evidence type="ECO:0000313" key="1">
    <source>
        <dbReference type="EMBL" id="KAK1870419.1"/>
    </source>
</evidence>
<accession>A0ACC3CJQ8</accession>
<protein>
    <submittedName>
        <fullName evidence="1">Uncharacterized protein</fullName>
    </submittedName>
</protein>
<comment type="caution">
    <text evidence="1">The sequence shown here is derived from an EMBL/GenBank/DDBJ whole genome shotgun (WGS) entry which is preliminary data.</text>
</comment>
<keyword evidence="2" id="KW-1185">Reference proteome</keyword>
<proteinExistence type="predicted"/>
<reference evidence="1" key="1">
    <citation type="submission" date="2019-11" db="EMBL/GenBank/DDBJ databases">
        <title>Nori genome reveals adaptations in red seaweeds to the harsh intertidal environment.</title>
        <authorList>
            <person name="Wang D."/>
            <person name="Mao Y."/>
        </authorList>
    </citation>
    <scope>NUCLEOTIDE SEQUENCE</scope>
    <source>
        <tissue evidence="1">Gametophyte</tissue>
    </source>
</reference>
<dbReference type="EMBL" id="CM020620">
    <property type="protein sequence ID" value="KAK1870419.1"/>
    <property type="molecule type" value="Genomic_DNA"/>
</dbReference>
<organism evidence="1 2">
    <name type="scientific">Pyropia yezoensis</name>
    <name type="common">Susabi-nori</name>
    <name type="synonym">Porphyra yezoensis</name>
    <dbReference type="NCBI Taxonomy" id="2788"/>
    <lineage>
        <taxon>Eukaryota</taxon>
        <taxon>Rhodophyta</taxon>
        <taxon>Bangiophyceae</taxon>
        <taxon>Bangiales</taxon>
        <taxon>Bangiaceae</taxon>
        <taxon>Pyropia</taxon>
    </lineage>
</organism>
<name>A0ACC3CJQ8_PYRYE</name>
<evidence type="ECO:0000313" key="2">
    <source>
        <dbReference type="Proteomes" id="UP000798662"/>
    </source>
</evidence>
<sequence>MARDVPPSHFAGGDTNTQVEGVAEADIVKTDGTTVYALRGQTLRVVASAAGGAGGAETGVLTFDTYPSEMLLRRGRLVVISSTCGDALLPGSIPARPNEPHQGPLTLVYTVDVRDGQSPRLLSTTRLQGSYVSSRSVGGVVRLVLASEPPARLPFTAPGERSRPGRFVPRLSEAQAEAANKAMVAATTLGDWFPRFRTIPGEGVRGGITSGYVATCARTFRPAAFAGYSLLLILTLPLAADAPSTSLGRGTAIFAGGQTVYSSIGKISALRRAGGADAATPPTPLERVGGVGDLGRGERIYTVRYIGAIAYVVTFRQVDPLYVISLAVPTAPVATWELKIPGFSSYLHPLGDGLLLGVGQDATPTGRTTGVKVSLFDVSDVRAPREVATWAEPDFASSSNVQWDHRAFLYWAPTRLAVLPVTSFGRGAFIGSVVLSLGETTITEAGRITHPPWGHEGERRRGDGRGERIDRNLVLGRQWLWSLSNSRF</sequence>
<dbReference type="Proteomes" id="UP000798662">
    <property type="component" value="Chromosome 3"/>
</dbReference>